<keyword evidence="1" id="KW-0175">Coiled coil</keyword>
<gene>
    <name evidence="2" type="ORF">TPC1_31562</name>
</gene>
<evidence type="ECO:0000313" key="2">
    <source>
        <dbReference type="EMBL" id="JAP88943.1"/>
    </source>
</evidence>
<name>A0A146JWG8_9EUKA</name>
<dbReference type="AlphaFoldDB" id="A0A146JWG8"/>
<evidence type="ECO:0000256" key="1">
    <source>
        <dbReference type="SAM" id="Coils"/>
    </source>
</evidence>
<proteinExistence type="predicted"/>
<sequence>EKYQIPTQGDLPSNFDAYLDEQRESLQQNAEFIKCVFDQSVQLTQLMDPDVEISSQPHQIPELLRHCVRVYQHQIQLQKVNPYSNLFQQLDQIKNSQTLLEGQLMDNNVLFVDVELDDLQQQFQRALNKIEQQSQIIADFQLLQQGFDEFYQDLHQLVELPEKPFKLLQLEKQEEFYNQKIQQEKIEIQKLQTQLNTAEQTILNHQQIEKSLRSEISELKQQKQLKSQTEQFQTQLAELQKANHLQQQFQQACLKDMKLKHEQNINVLQTQLNKMQKFLQQTQTDNTVLTKKLKASESKFQALKYQNIKMKTLIQQQKENLDFEVDLMKSAMSSFVDDK</sequence>
<reference evidence="2" key="1">
    <citation type="submission" date="2015-07" db="EMBL/GenBank/DDBJ databases">
        <title>Adaptation to a free-living lifestyle via gene acquisitions in the diplomonad Trepomonas sp. PC1.</title>
        <authorList>
            <person name="Xu F."/>
            <person name="Jerlstrom-Hultqvist J."/>
            <person name="Kolisko M."/>
            <person name="Simpson A.G.B."/>
            <person name="Roger A.J."/>
            <person name="Svard S.G."/>
            <person name="Andersson J.O."/>
        </authorList>
    </citation>
    <scope>NUCLEOTIDE SEQUENCE</scope>
    <source>
        <strain evidence="2">PC1</strain>
    </source>
</reference>
<dbReference type="EMBL" id="GDID01007663">
    <property type="protein sequence ID" value="JAP88943.1"/>
    <property type="molecule type" value="Transcribed_RNA"/>
</dbReference>
<feature type="coiled-coil region" evidence="1">
    <location>
        <begin position="167"/>
        <end position="242"/>
    </location>
</feature>
<protein>
    <submittedName>
        <fullName evidence="2">Uncharacterized protein</fullName>
    </submittedName>
</protein>
<accession>A0A146JWG8</accession>
<organism evidence="2">
    <name type="scientific">Trepomonas sp. PC1</name>
    <dbReference type="NCBI Taxonomy" id="1076344"/>
    <lineage>
        <taxon>Eukaryota</taxon>
        <taxon>Metamonada</taxon>
        <taxon>Diplomonadida</taxon>
        <taxon>Hexamitidae</taxon>
        <taxon>Hexamitinae</taxon>
        <taxon>Trepomonas</taxon>
    </lineage>
</organism>
<feature type="non-terminal residue" evidence="2">
    <location>
        <position position="1"/>
    </location>
</feature>